<evidence type="ECO:0000313" key="8">
    <source>
        <dbReference type="EMBL" id="OWF39731.1"/>
    </source>
</evidence>
<dbReference type="PROSITE" id="PS50089">
    <property type="entry name" value="ZF_RING_2"/>
    <property type="match status" value="1"/>
</dbReference>
<name>A0A210PTC0_MIZYE</name>
<accession>A0A210PTC0</accession>
<evidence type="ECO:0000256" key="1">
    <source>
        <dbReference type="ARBA" id="ARBA00022723"/>
    </source>
</evidence>
<evidence type="ECO:0000256" key="2">
    <source>
        <dbReference type="ARBA" id="ARBA00022771"/>
    </source>
</evidence>
<dbReference type="SUPFAM" id="SSF57850">
    <property type="entry name" value="RING/U-box"/>
    <property type="match status" value="1"/>
</dbReference>
<dbReference type="Proteomes" id="UP000242188">
    <property type="component" value="Unassembled WGS sequence"/>
</dbReference>
<dbReference type="SUPFAM" id="SSF47769">
    <property type="entry name" value="SAM/Pointed domain"/>
    <property type="match status" value="1"/>
</dbReference>
<keyword evidence="2 4" id="KW-0863">Zinc-finger</keyword>
<reference evidence="8 9" key="1">
    <citation type="journal article" date="2017" name="Nat. Ecol. Evol.">
        <title>Scallop genome provides insights into evolution of bilaterian karyotype and development.</title>
        <authorList>
            <person name="Wang S."/>
            <person name="Zhang J."/>
            <person name="Jiao W."/>
            <person name="Li J."/>
            <person name="Xun X."/>
            <person name="Sun Y."/>
            <person name="Guo X."/>
            <person name="Huan P."/>
            <person name="Dong B."/>
            <person name="Zhang L."/>
            <person name="Hu X."/>
            <person name="Sun X."/>
            <person name="Wang J."/>
            <person name="Zhao C."/>
            <person name="Wang Y."/>
            <person name="Wang D."/>
            <person name="Huang X."/>
            <person name="Wang R."/>
            <person name="Lv J."/>
            <person name="Li Y."/>
            <person name="Zhang Z."/>
            <person name="Liu B."/>
            <person name="Lu W."/>
            <person name="Hui Y."/>
            <person name="Liang J."/>
            <person name="Zhou Z."/>
            <person name="Hou R."/>
            <person name="Li X."/>
            <person name="Liu Y."/>
            <person name="Li H."/>
            <person name="Ning X."/>
            <person name="Lin Y."/>
            <person name="Zhao L."/>
            <person name="Xing Q."/>
            <person name="Dou J."/>
            <person name="Li Y."/>
            <person name="Mao J."/>
            <person name="Guo H."/>
            <person name="Dou H."/>
            <person name="Li T."/>
            <person name="Mu C."/>
            <person name="Jiang W."/>
            <person name="Fu Q."/>
            <person name="Fu X."/>
            <person name="Miao Y."/>
            <person name="Liu J."/>
            <person name="Yu Q."/>
            <person name="Li R."/>
            <person name="Liao H."/>
            <person name="Li X."/>
            <person name="Kong Y."/>
            <person name="Jiang Z."/>
            <person name="Chourrout D."/>
            <person name="Li R."/>
            <person name="Bao Z."/>
        </authorList>
    </citation>
    <scope>NUCLEOTIDE SEQUENCE [LARGE SCALE GENOMIC DNA]</scope>
    <source>
        <strain evidence="8 9">PY_sf001</strain>
    </source>
</reference>
<dbReference type="Gene3D" id="3.30.40.10">
    <property type="entry name" value="Zinc/RING finger domain, C3HC4 (zinc finger)"/>
    <property type="match status" value="1"/>
</dbReference>
<feature type="transmembrane region" description="Helical" evidence="5">
    <location>
        <begin position="283"/>
        <end position="303"/>
    </location>
</feature>
<evidence type="ECO:0000256" key="3">
    <source>
        <dbReference type="ARBA" id="ARBA00022833"/>
    </source>
</evidence>
<proteinExistence type="predicted"/>
<dbReference type="GO" id="GO:0008270">
    <property type="term" value="F:zinc ion binding"/>
    <property type="evidence" value="ECO:0007669"/>
    <property type="project" value="UniProtKB-KW"/>
</dbReference>
<dbReference type="Pfam" id="PF00097">
    <property type="entry name" value="zf-C3HC4"/>
    <property type="match status" value="1"/>
</dbReference>
<feature type="transmembrane region" description="Helical" evidence="5">
    <location>
        <begin position="146"/>
        <end position="166"/>
    </location>
</feature>
<feature type="domain" description="RING-type" evidence="6">
    <location>
        <begin position="24"/>
        <end position="64"/>
    </location>
</feature>
<dbReference type="GO" id="GO:0005634">
    <property type="term" value="C:nucleus"/>
    <property type="evidence" value="ECO:0007669"/>
    <property type="project" value="TreeGrafter"/>
</dbReference>
<keyword evidence="5" id="KW-1133">Transmembrane helix</keyword>
<dbReference type="InterPro" id="IPR001660">
    <property type="entry name" value="SAM"/>
</dbReference>
<gene>
    <name evidence="8" type="ORF">KP79_PYT05817</name>
</gene>
<evidence type="ECO:0000313" key="9">
    <source>
        <dbReference type="Proteomes" id="UP000242188"/>
    </source>
</evidence>
<dbReference type="InterPro" id="IPR018957">
    <property type="entry name" value="Znf_C3HC4_RING-type"/>
</dbReference>
<dbReference type="PROSITE" id="PS00518">
    <property type="entry name" value="ZF_RING_1"/>
    <property type="match status" value="1"/>
</dbReference>
<dbReference type="PROSITE" id="PS50105">
    <property type="entry name" value="SAM_DOMAIN"/>
    <property type="match status" value="1"/>
</dbReference>
<keyword evidence="5" id="KW-0472">Membrane</keyword>
<evidence type="ECO:0000259" key="6">
    <source>
        <dbReference type="PROSITE" id="PS50089"/>
    </source>
</evidence>
<dbReference type="AlphaFoldDB" id="A0A210PTC0"/>
<dbReference type="STRING" id="6573.A0A210PTC0"/>
<dbReference type="InterPro" id="IPR013083">
    <property type="entry name" value="Znf_RING/FYVE/PHD"/>
</dbReference>
<dbReference type="GO" id="GO:0043161">
    <property type="term" value="P:proteasome-mediated ubiquitin-dependent protein catabolic process"/>
    <property type="evidence" value="ECO:0007669"/>
    <property type="project" value="TreeGrafter"/>
</dbReference>
<dbReference type="InterPro" id="IPR001841">
    <property type="entry name" value="Znf_RING"/>
</dbReference>
<dbReference type="EMBL" id="NEDP02005511">
    <property type="protein sequence ID" value="OWF39731.1"/>
    <property type="molecule type" value="Genomic_DNA"/>
</dbReference>
<dbReference type="InterPro" id="IPR013761">
    <property type="entry name" value="SAM/pointed_sf"/>
</dbReference>
<protein>
    <submittedName>
        <fullName evidence="8">Bifunctional apoptosis regulator</fullName>
    </submittedName>
</protein>
<dbReference type="OrthoDB" id="6105938at2759"/>
<dbReference type="PANTHER" id="PTHR15898:SF13">
    <property type="entry name" value="BIFUNCTIONAL APOPTOSIS REGULATOR"/>
    <property type="match status" value="1"/>
</dbReference>
<dbReference type="Gene3D" id="1.10.150.50">
    <property type="entry name" value="Transcription Factor, Ets-1"/>
    <property type="match status" value="1"/>
</dbReference>
<evidence type="ECO:0000256" key="5">
    <source>
        <dbReference type="SAM" id="Phobius"/>
    </source>
</evidence>
<keyword evidence="5" id="KW-0812">Transmembrane</keyword>
<keyword evidence="9" id="KW-1185">Reference proteome</keyword>
<feature type="domain" description="SAM" evidence="7">
    <location>
        <begin position="183"/>
        <end position="249"/>
    </location>
</feature>
<dbReference type="GO" id="GO:0061630">
    <property type="term" value="F:ubiquitin protein ligase activity"/>
    <property type="evidence" value="ECO:0007669"/>
    <property type="project" value="TreeGrafter"/>
</dbReference>
<evidence type="ECO:0000259" key="7">
    <source>
        <dbReference type="PROSITE" id="PS50105"/>
    </source>
</evidence>
<feature type="transmembrane region" description="Helical" evidence="5">
    <location>
        <begin position="394"/>
        <end position="419"/>
    </location>
</feature>
<keyword evidence="3" id="KW-0862">Zinc</keyword>
<dbReference type="SMART" id="SM00184">
    <property type="entry name" value="RING"/>
    <property type="match status" value="1"/>
</dbReference>
<comment type="caution">
    <text evidence="8">The sequence shown here is derived from an EMBL/GenBank/DDBJ whole genome shotgun (WGS) entry which is preliminary data.</text>
</comment>
<keyword evidence="1" id="KW-0479">Metal-binding</keyword>
<dbReference type="Pfam" id="PF00536">
    <property type="entry name" value="SAM_1"/>
    <property type="match status" value="1"/>
</dbReference>
<organism evidence="8 9">
    <name type="scientific">Mizuhopecten yessoensis</name>
    <name type="common">Japanese scallop</name>
    <name type="synonym">Patinopecten yessoensis</name>
    <dbReference type="NCBI Taxonomy" id="6573"/>
    <lineage>
        <taxon>Eukaryota</taxon>
        <taxon>Metazoa</taxon>
        <taxon>Spiralia</taxon>
        <taxon>Lophotrochozoa</taxon>
        <taxon>Mollusca</taxon>
        <taxon>Bivalvia</taxon>
        <taxon>Autobranchia</taxon>
        <taxon>Pteriomorphia</taxon>
        <taxon>Pectinida</taxon>
        <taxon>Pectinoidea</taxon>
        <taxon>Pectinidae</taxon>
        <taxon>Mizuhopecten</taxon>
    </lineage>
</organism>
<evidence type="ECO:0000256" key="4">
    <source>
        <dbReference type="PROSITE-ProRule" id="PRU00175"/>
    </source>
</evidence>
<feature type="transmembrane region" description="Helical" evidence="5">
    <location>
        <begin position="349"/>
        <end position="373"/>
    </location>
</feature>
<sequence>MTEMTTSPNPLERQTSSYDMDIKCHICYELLVMPSSLACGHTFCRLCLAEWYNTSKRLECPDCRSPWQEVPKVNIFIREVLEKYYAEKLKTREETLNTERNNKILEEFEIFGQNLKENRLVGRNVVEQQGRVLQGPQRNLVQLKDFFSGFVVAAAILMLIYVGWYWGYNSDSGMLVYKPAQRWDPEEVGTWLGELGAWSAEYANKATEQLIDGRQLLVMEESDFAQKLNITDSLQMKVLLRSLHELADKGTKLPGTLWEYKSLHPGLAMLLLYGMKDYPRTTILFMYLFEYDNIFIPFVHYTCMDSEESLNMFDNVTSRQLTEFVSWGLFLPYYLIGIFAYDWTSTHYWISRMVILSCMAQTYLECTFIANFVRGGYRNASTVGKSYGKSLLSGVFFIIIWPVVPNFICNMFFYVALYLSPYVSLEKMYHHIKNTNLRN</sequence>
<dbReference type="PANTHER" id="PTHR15898">
    <property type="entry name" value="BIFUNCTIONAL APOPTOSIS REGULATOR"/>
    <property type="match status" value="1"/>
</dbReference>
<dbReference type="InterPro" id="IPR017907">
    <property type="entry name" value="Znf_RING_CS"/>
</dbReference>
<feature type="transmembrane region" description="Helical" evidence="5">
    <location>
        <begin position="324"/>
        <end position="343"/>
    </location>
</feature>
<dbReference type="SMART" id="SM00454">
    <property type="entry name" value="SAM"/>
    <property type="match status" value="1"/>
</dbReference>